<dbReference type="AlphaFoldDB" id="G5KH06"/>
<keyword evidence="6 9" id="KW-0210">Decarboxylase</keyword>
<sequence>MSNKTILYQHNTLAALMAGLYQGTMTINELLSHGDFGIGTLDSIDGELIVLDNKAYQCIGTGKEAEVIELKGDETIPYGAVLNHHADQKVAIEQSMTDIDLMRFLESHFSSANLFQSIKVSGQFEKMHIRMIPKSPLGKGFAEVASCQPEFTKESVSGTLVGFWAPELFHGVTVAGYHLHFLSDDHTFGGHVMDFVLTKGQAEIGQVDALEQDFPSDNDIFKATSFDVEALKEDINNVE</sequence>
<dbReference type="EMBL" id="AEUZ02000001">
    <property type="protein sequence ID" value="EHJ55633.1"/>
    <property type="molecule type" value="Genomic_DNA"/>
</dbReference>
<comment type="similarity">
    <text evidence="3 9">Belongs to the alpha-acetolactate decarboxylase family.</text>
</comment>
<evidence type="ECO:0000256" key="3">
    <source>
        <dbReference type="ARBA" id="ARBA00007106"/>
    </source>
</evidence>
<dbReference type="SUPFAM" id="SSF117856">
    <property type="entry name" value="AF0104/ALDC/Ptd012-like"/>
    <property type="match status" value="1"/>
</dbReference>
<dbReference type="RefSeq" id="WP_006738427.1">
    <property type="nucleotide sequence ID" value="NZ_AEUZ02000001.1"/>
</dbReference>
<proteinExistence type="inferred from homology"/>
<keyword evidence="7 9" id="KW-0005">Acetoin biosynthesis</keyword>
<name>G5KH06_9STRE</name>
<evidence type="ECO:0000256" key="4">
    <source>
        <dbReference type="ARBA" id="ARBA00013204"/>
    </source>
</evidence>
<evidence type="ECO:0000256" key="5">
    <source>
        <dbReference type="ARBA" id="ARBA00020164"/>
    </source>
</evidence>
<evidence type="ECO:0000256" key="6">
    <source>
        <dbReference type="ARBA" id="ARBA00022793"/>
    </source>
</evidence>
<dbReference type="PANTHER" id="PTHR35524">
    <property type="entry name" value="ALPHA-ACETOLACTATE DECARBOXYLASE"/>
    <property type="match status" value="1"/>
</dbReference>
<evidence type="ECO:0000256" key="8">
    <source>
        <dbReference type="ARBA" id="ARBA00023239"/>
    </source>
</evidence>
<keyword evidence="8 9" id="KW-0456">Lyase</keyword>
<dbReference type="InterPro" id="IPR005128">
    <property type="entry name" value="Acetolactate_a_deCO2ase"/>
</dbReference>
<dbReference type="EC" id="4.1.1.5" evidence="4 9"/>
<dbReference type="NCBIfam" id="TIGR01252">
    <property type="entry name" value="acetolac_decarb"/>
    <property type="match status" value="1"/>
</dbReference>
<comment type="caution">
    <text evidence="10">The sequence shown here is derived from an EMBL/GenBank/DDBJ whole genome shotgun (WGS) entry which is preliminary data.</text>
</comment>
<accession>G5KH06</accession>
<dbReference type="eggNOG" id="COG3527">
    <property type="taxonomic scope" value="Bacteria"/>
</dbReference>
<dbReference type="PIRSF" id="PIRSF001332">
    <property type="entry name" value="Acetolac_decarb"/>
    <property type="match status" value="1"/>
</dbReference>
<dbReference type="Gene3D" id="3.30.1330.80">
    <property type="entry name" value="Hypothetical protein, similar to alpha- acetolactate decarboxylase, domain 2"/>
    <property type="match status" value="2"/>
</dbReference>
<evidence type="ECO:0000256" key="9">
    <source>
        <dbReference type="PIRNR" id="PIRNR001332"/>
    </source>
</evidence>
<evidence type="ECO:0000313" key="11">
    <source>
        <dbReference type="Proteomes" id="UP000005388"/>
    </source>
</evidence>
<evidence type="ECO:0000313" key="10">
    <source>
        <dbReference type="EMBL" id="EHJ55633.1"/>
    </source>
</evidence>
<dbReference type="Pfam" id="PF03306">
    <property type="entry name" value="AAL_decarboxy"/>
    <property type="match status" value="1"/>
</dbReference>
<dbReference type="PANTHER" id="PTHR35524:SF1">
    <property type="entry name" value="ALPHA-ACETOLACTATE DECARBOXYLASE"/>
    <property type="match status" value="1"/>
</dbReference>
<dbReference type="GO" id="GO:0045151">
    <property type="term" value="P:acetoin biosynthetic process"/>
    <property type="evidence" value="ECO:0007669"/>
    <property type="project" value="UniProtKB-UniRule"/>
</dbReference>
<dbReference type="GO" id="GO:0047605">
    <property type="term" value="F:acetolactate decarboxylase activity"/>
    <property type="evidence" value="ECO:0007669"/>
    <property type="project" value="UniProtKB-UniRule"/>
</dbReference>
<evidence type="ECO:0000256" key="7">
    <source>
        <dbReference type="ARBA" id="ARBA00023061"/>
    </source>
</evidence>
<dbReference type="UniPathway" id="UPA00626">
    <property type="reaction ID" value="UER00678"/>
</dbReference>
<dbReference type="Proteomes" id="UP000005388">
    <property type="component" value="Unassembled WGS sequence"/>
</dbReference>
<comment type="pathway">
    <text evidence="2 9">Polyol metabolism; (R,R)-butane-2,3-diol biosynthesis; (R,R)-butane-2,3-diol from pyruvate: step 2/3.</text>
</comment>
<protein>
    <recommendedName>
        <fullName evidence="5 9">Alpha-acetolactate decarboxylase</fullName>
        <ecNumber evidence="4 9">4.1.1.5</ecNumber>
    </recommendedName>
</protein>
<comment type="catalytic activity">
    <reaction evidence="1 9">
        <text>(2S)-2-acetolactate + H(+) = (R)-acetoin + CO2</text>
        <dbReference type="Rhea" id="RHEA:21580"/>
        <dbReference type="ChEBI" id="CHEBI:15378"/>
        <dbReference type="ChEBI" id="CHEBI:15686"/>
        <dbReference type="ChEBI" id="CHEBI:16526"/>
        <dbReference type="ChEBI" id="CHEBI:58476"/>
        <dbReference type="EC" id="4.1.1.5"/>
    </reaction>
</comment>
<evidence type="ECO:0000256" key="2">
    <source>
        <dbReference type="ARBA" id="ARBA00005170"/>
    </source>
</evidence>
<reference evidence="10 11" key="1">
    <citation type="journal article" date="2014" name="Int. J. Syst. Evol. Microbiol.">
        <title>Phylogenomics and the dynamic genome evolution of the genus Streptococcus.</title>
        <authorList>
            <consortium name="The Broad Institute Genome Sequencing Platform"/>
            <person name="Richards V.P."/>
            <person name="Palmer S.R."/>
            <person name="Pavinski Bitar P.D."/>
            <person name="Qin X."/>
            <person name="Weinstock G.M."/>
            <person name="Highlander S.K."/>
            <person name="Town C.D."/>
            <person name="Burne R.A."/>
            <person name="Stanhope M.J."/>
        </authorList>
    </citation>
    <scope>NUCLEOTIDE SEQUENCE [LARGE SCALE GENOMIC DNA]</scope>
    <source>
        <strain evidence="10 11">2285-97</strain>
    </source>
</reference>
<keyword evidence="11" id="KW-1185">Reference proteome</keyword>
<gene>
    <name evidence="10" type="primary">budA</name>
    <name evidence="10" type="ORF">STRUR_1400</name>
</gene>
<dbReference type="CDD" id="cd17299">
    <property type="entry name" value="acetolactate_decarboxylase"/>
    <property type="match status" value="1"/>
</dbReference>
<organism evidence="10 11">
    <name type="scientific">Streptococcus urinalis 2285-97</name>
    <dbReference type="NCBI Taxonomy" id="764291"/>
    <lineage>
        <taxon>Bacteria</taxon>
        <taxon>Bacillati</taxon>
        <taxon>Bacillota</taxon>
        <taxon>Bacilli</taxon>
        <taxon>Lactobacillales</taxon>
        <taxon>Streptococcaceae</taxon>
        <taxon>Streptococcus</taxon>
    </lineage>
</organism>
<evidence type="ECO:0000256" key="1">
    <source>
        <dbReference type="ARBA" id="ARBA00001784"/>
    </source>
</evidence>
<dbReference type="STRING" id="764291.STRUR_1400"/>